<dbReference type="PANTHER" id="PTHR11471">
    <property type="entry name" value="TUMOR NECROSIS FACTOR FAMILY MEMBER"/>
    <property type="match status" value="1"/>
</dbReference>
<keyword evidence="5" id="KW-0325">Glycoprotein</keyword>
<dbReference type="EMBL" id="JAACNH010000003">
    <property type="protein sequence ID" value="KAG8448634.1"/>
    <property type="molecule type" value="Genomic_DNA"/>
</dbReference>
<dbReference type="GO" id="GO:0005164">
    <property type="term" value="F:tumor necrosis factor receptor binding"/>
    <property type="evidence" value="ECO:0007669"/>
    <property type="project" value="InterPro"/>
</dbReference>
<dbReference type="GO" id="GO:0005615">
    <property type="term" value="C:extracellular space"/>
    <property type="evidence" value="ECO:0007669"/>
    <property type="project" value="UniProtKB-KW"/>
</dbReference>
<keyword evidence="3" id="KW-0202">Cytokine</keyword>
<evidence type="ECO:0000256" key="5">
    <source>
        <dbReference type="ARBA" id="ARBA00023180"/>
    </source>
</evidence>
<evidence type="ECO:0000313" key="8">
    <source>
        <dbReference type="Proteomes" id="UP000812440"/>
    </source>
</evidence>
<dbReference type="InterPro" id="IPR006052">
    <property type="entry name" value="TNF_dom"/>
</dbReference>
<accession>A0A8T2JYQ3</accession>
<gene>
    <name evidence="7" type="ORF">GDO86_015640</name>
</gene>
<dbReference type="PROSITE" id="PS50049">
    <property type="entry name" value="THD_2"/>
    <property type="match status" value="1"/>
</dbReference>
<comment type="similarity">
    <text evidence="2">Belongs to the tumor necrosis factor family.</text>
</comment>
<dbReference type="InterPro" id="IPR002961">
    <property type="entry name" value="TNF_C"/>
</dbReference>
<evidence type="ECO:0000256" key="1">
    <source>
        <dbReference type="ARBA" id="ARBA00004606"/>
    </source>
</evidence>
<evidence type="ECO:0000256" key="2">
    <source>
        <dbReference type="ARBA" id="ARBA00008670"/>
    </source>
</evidence>
<dbReference type="OrthoDB" id="9933527at2759"/>
<evidence type="ECO:0000259" key="6">
    <source>
        <dbReference type="PROSITE" id="PS50049"/>
    </source>
</evidence>
<dbReference type="Gene3D" id="2.60.120.40">
    <property type="match status" value="1"/>
</dbReference>
<dbReference type="Proteomes" id="UP000812440">
    <property type="component" value="Chromosome 8_10"/>
</dbReference>
<evidence type="ECO:0000313" key="7">
    <source>
        <dbReference type="EMBL" id="KAG8448634.1"/>
    </source>
</evidence>
<name>A0A8T2JYQ3_9PIPI</name>
<dbReference type="GO" id="GO:0006955">
    <property type="term" value="P:immune response"/>
    <property type="evidence" value="ECO:0007669"/>
    <property type="project" value="InterPro"/>
</dbReference>
<comment type="subcellular location">
    <subcellularLocation>
        <location evidence="1">Membrane</location>
        <topology evidence="1">Single-pass type II membrane protein</topology>
    </subcellularLocation>
</comment>
<dbReference type="InterPro" id="IPR021184">
    <property type="entry name" value="TNF_CS"/>
</dbReference>
<dbReference type="PROSITE" id="PS00251">
    <property type="entry name" value="THD_1"/>
    <property type="match status" value="1"/>
</dbReference>
<reference evidence="7" key="1">
    <citation type="thesis" date="2020" institute="ProQuest LLC" country="789 East Eisenhower Parkway, Ann Arbor, MI, USA">
        <title>Comparative Genomics and Chromosome Evolution.</title>
        <authorList>
            <person name="Mudd A.B."/>
        </authorList>
    </citation>
    <scope>NUCLEOTIDE SEQUENCE</scope>
    <source>
        <strain evidence="7">Female2</strain>
        <tissue evidence="7">Blood</tissue>
    </source>
</reference>
<feature type="domain" description="THD" evidence="6">
    <location>
        <begin position="1"/>
        <end position="139"/>
    </location>
</feature>
<protein>
    <recommendedName>
        <fullName evidence="6">THD domain-containing protein</fullName>
    </recommendedName>
</protein>
<keyword evidence="8" id="KW-1185">Reference proteome</keyword>
<dbReference type="CDD" id="cd00184">
    <property type="entry name" value="TNF"/>
    <property type="match status" value="1"/>
</dbReference>
<evidence type="ECO:0000256" key="4">
    <source>
        <dbReference type="ARBA" id="ARBA00023136"/>
    </source>
</evidence>
<dbReference type="SMART" id="SM00207">
    <property type="entry name" value="TNF"/>
    <property type="match status" value="1"/>
</dbReference>
<organism evidence="7 8">
    <name type="scientific">Hymenochirus boettgeri</name>
    <name type="common">Congo dwarf clawed frog</name>
    <dbReference type="NCBI Taxonomy" id="247094"/>
    <lineage>
        <taxon>Eukaryota</taxon>
        <taxon>Metazoa</taxon>
        <taxon>Chordata</taxon>
        <taxon>Craniata</taxon>
        <taxon>Vertebrata</taxon>
        <taxon>Euteleostomi</taxon>
        <taxon>Amphibia</taxon>
        <taxon>Batrachia</taxon>
        <taxon>Anura</taxon>
        <taxon>Pipoidea</taxon>
        <taxon>Pipidae</taxon>
        <taxon>Pipinae</taxon>
        <taxon>Hymenochirus</taxon>
    </lineage>
</organism>
<dbReference type="SUPFAM" id="SSF49842">
    <property type="entry name" value="TNF-like"/>
    <property type="match status" value="1"/>
</dbReference>
<dbReference type="PANTHER" id="PTHR11471:SF29">
    <property type="entry name" value="LYMPHOTOXIN-BETA"/>
    <property type="match status" value="1"/>
</dbReference>
<dbReference type="GO" id="GO:0005125">
    <property type="term" value="F:cytokine activity"/>
    <property type="evidence" value="ECO:0007669"/>
    <property type="project" value="UniProtKB-KW"/>
</dbReference>
<evidence type="ECO:0000256" key="3">
    <source>
        <dbReference type="ARBA" id="ARBA00022514"/>
    </source>
</evidence>
<sequence>MHVVYQCIKRGTNKTLIWEMTHELSFIRQTVKYADGNVVVNQGGLYYVYCQVGFRGFVENIVLFSQVIIQHDSNPVDKVLLSGTESVVGDPIRSTIWYATLGQGGLVKLESGHQLSVIVSHPELVDYSDGKTFFGLVMIS</sequence>
<keyword evidence="4" id="KW-0472">Membrane</keyword>
<dbReference type="GO" id="GO:0016020">
    <property type="term" value="C:membrane"/>
    <property type="evidence" value="ECO:0007669"/>
    <property type="project" value="UniProtKB-SubCell"/>
</dbReference>
<comment type="caution">
    <text evidence="7">The sequence shown here is derived from an EMBL/GenBank/DDBJ whole genome shotgun (WGS) entry which is preliminary data.</text>
</comment>
<dbReference type="AlphaFoldDB" id="A0A8T2JYQ3"/>
<dbReference type="Pfam" id="PF00229">
    <property type="entry name" value="TNF"/>
    <property type="match status" value="1"/>
</dbReference>
<dbReference type="PRINTS" id="PR01237">
    <property type="entry name" value="TNFC"/>
</dbReference>
<proteinExistence type="inferred from homology"/>
<dbReference type="InterPro" id="IPR008983">
    <property type="entry name" value="Tumour_necrosis_fac-like_dom"/>
</dbReference>